<evidence type="ECO:0000256" key="1">
    <source>
        <dbReference type="SAM" id="Phobius"/>
    </source>
</evidence>
<dbReference type="SUPFAM" id="SSF63829">
    <property type="entry name" value="Calcium-dependent phosphotriesterase"/>
    <property type="match status" value="1"/>
</dbReference>
<comment type="caution">
    <text evidence="2">The sequence shown here is derived from an EMBL/GenBank/DDBJ whole genome shotgun (WGS) entry which is preliminary data.</text>
</comment>
<keyword evidence="3" id="KW-1185">Reference proteome</keyword>
<accession>A0A554MW87</accession>
<keyword evidence="1" id="KW-0472">Membrane</keyword>
<dbReference type="PANTHER" id="PTHR35340:SF5">
    <property type="entry name" value="ASST-DOMAIN-CONTAINING PROTEIN"/>
    <property type="match status" value="1"/>
</dbReference>
<dbReference type="EMBL" id="QMDX01000013">
    <property type="protein sequence ID" value="TSD09389.1"/>
    <property type="molecule type" value="Genomic_DNA"/>
</dbReference>
<proteinExistence type="predicted"/>
<dbReference type="InterPro" id="IPR011042">
    <property type="entry name" value="6-blade_b-propeller_TolB-like"/>
</dbReference>
<feature type="transmembrane region" description="Helical" evidence="1">
    <location>
        <begin position="430"/>
        <end position="449"/>
    </location>
</feature>
<dbReference type="Proteomes" id="UP000319894">
    <property type="component" value="Unassembled WGS sequence"/>
</dbReference>
<dbReference type="InParanoid" id="A0A554MW87"/>
<dbReference type="Gene3D" id="2.120.10.30">
    <property type="entry name" value="TolB, C-terminal domain"/>
    <property type="match status" value="1"/>
</dbReference>
<organism evidence="2 3">
    <name type="scientific">Haloglomus irregulare</name>
    <dbReference type="NCBI Taxonomy" id="2234134"/>
    <lineage>
        <taxon>Archaea</taxon>
        <taxon>Methanobacteriati</taxon>
        <taxon>Methanobacteriota</taxon>
        <taxon>Stenosarchaea group</taxon>
        <taxon>Halobacteria</taxon>
        <taxon>Halobacteriales</taxon>
        <taxon>Natronomonadaceae</taxon>
        <taxon>Haloglomus</taxon>
    </lineage>
</organism>
<keyword evidence="1" id="KW-0812">Transmembrane</keyword>
<protein>
    <recommendedName>
        <fullName evidence="4">Arylsulfotransferase (ASST)</fullName>
    </recommendedName>
</protein>
<evidence type="ECO:0000313" key="3">
    <source>
        <dbReference type="Proteomes" id="UP000319894"/>
    </source>
</evidence>
<dbReference type="InterPro" id="IPR053143">
    <property type="entry name" value="Arylsulfate_ST"/>
</dbReference>
<dbReference type="AlphaFoldDB" id="A0A554MW87"/>
<dbReference type="GO" id="GO:0004062">
    <property type="term" value="F:aryl sulfotransferase activity"/>
    <property type="evidence" value="ECO:0007669"/>
    <property type="project" value="InterPro"/>
</dbReference>
<dbReference type="PANTHER" id="PTHR35340">
    <property type="entry name" value="PQQ ENZYME REPEAT PROTEIN-RELATED"/>
    <property type="match status" value="1"/>
</dbReference>
<dbReference type="RefSeq" id="WP_144263125.1">
    <property type="nucleotide sequence ID" value="NZ_QMDX01000013.1"/>
</dbReference>
<sequence length="451" mass="48439">MFRPVAVLLALCLVAGPATALGGAHDGTAATNATTPPELGVCAGTVTEPADGITVVSVQGARFQPEVGKTTARLVAFGPRGNIRWVYEPDDVVWSYDVDPLENGDLFLTATTRVDGEGMTRFVRFDPTDQSVVCAETLDLLDTHDADLLDDERIAIANMRNADPANGTNDDRLLIYNRTTGETEWEWRFDPRYPPGAGGNYGDDWTHVNDIDPVRGGEAFLASPRNLDEVILVNRSTGDIDLRLGRDGDRSTLYEQHNPQLLTSEDGRPTLLVVDSENDRVVEYELREGANATAGTAGPGGAWERVWTLGSDASFDWPRDADRLANGNTLVADSRNHRVLEVTPEGEVVWEVYAPWLVYDVARVPDGNEDGGPTIADQGASGRHRPTGDADLGLARQEECAETLDEVAGRGTLLGSGGAVRGLTERAGSVPVVLVVLGLLLAVGVAYRLRG</sequence>
<gene>
    <name evidence="2" type="ORF">DP107_15885</name>
</gene>
<evidence type="ECO:0008006" key="4">
    <source>
        <dbReference type="Google" id="ProtNLM"/>
    </source>
</evidence>
<dbReference type="OrthoDB" id="306371at2157"/>
<keyword evidence="1" id="KW-1133">Transmembrane helix</keyword>
<dbReference type="InterPro" id="IPR010262">
    <property type="entry name" value="Arylsulfotransferase_bact"/>
</dbReference>
<evidence type="ECO:0000313" key="2">
    <source>
        <dbReference type="EMBL" id="TSD09389.1"/>
    </source>
</evidence>
<reference evidence="2 3" key="1">
    <citation type="submission" date="2018-06" db="EMBL/GenBank/DDBJ databases">
        <title>Natronomonas sp. F16-60 a new haloarchaeon isolated from a solar saltern of Isla Cristina, Huelva, Spain.</title>
        <authorList>
            <person name="Duran-Viseras A."/>
            <person name="Sanchez-Porro C."/>
            <person name="Ventosa A."/>
        </authorList>
    </citation>
    <scope>NUCLEOTIDE SEQUENCE [LARGE SCALE GENOMIC DNA]</scope>
    <source>
        <strain evidence="2 3">F16-60</strain>
    </source>
</reference>
<name>A0A554MW87_9EURY</name>
<dbReference type="Pfam" id="PF05935">
    <property type="entry name" value="Arylsulfotrans"/>
    <property type="match status" value="1"/>
</dbReference>